<evidence type="ECO:0000259" key="12">
    <source>
        <dbReference type="Pfam" id="PF01225"/>
    </source>
</evidence>
<dbReference type="GO" id="GO:0051301">
    <property type="term" value="P:cell division"/>
    <property type="evidence" value="ECO:0007669"/>
    <property type="project" value="UniProtKB-KW"/>
</dbReference>
<dbReference type="InterPro" id="IPR000713">
    <property type="entry name" value="Mur_ligase_N"/>
</dbReference>
<evidence type="ECO:0000259" key="13">
    <source>
        <dbReference type="Pfam" id="PF02875"/>
    </source>
</evidence>
<comment type="catalytic activity">
    <reaction evidence="10 11">
        <text>D-alanyl-D-alanine + UDP-N-acetyl-alpha-D-muramoyl-L-alanyl-gamma-D-glutamyl-meso-2,6-diaminopimelate + ATP = UDP-N-acetyl-alpha-D-muramoyl-L-alanyl-gamma-D-glutamyl-meso-2,6-diaminopimeloyl-D-alanyl-D-alanine + ADP + phosphate + H(+)</text>
        <dbReference type="Rhea" id="RHEA:28374"/>
        <dbReference type="ChEBI" id="CHEBI:15378"/>
        <dbReference type="ChEBI" id="CHEBI:30616"/>
        <dbReference type="ChEBI" id="CHEBI:43474"/>
        <dbReference type="ChEBI" id="CHEBI:57822"/>
        <dbReference type="ChEBI" id="CHEBI:61386"/>
        <dbReference type="ChEBI" id="CHEBI:83905"/>
        <dbReference type="ChEBI" id="CHEBI:456216"/>
        <dbReference type="EC" id="6.3.2.10"/>
    </reaction>
</comment>
<evidence type="ECO:0000256" key="5">
    <source>
        <dbReference type="ARBA" id="ARBA00022840"/>
    </source>
</evidence>
<protein>
    <recommendedName>
        <fullName evidence="10 11">UDP-N-acetylmuramoyl-tripeptide--D-alanyl-D-alanine ligase</fullName>
        <ecNumber evidence="10 11">6.3.2.10</ecNumber>
    </recommendedName>
    <alternativeName>
        <fullName evidence="10">D-alanyl-D-alanine-adding enzyme</fullName>
    </alternativeName>
</protein>
<keyword evidence="5 10" id="KW-0067">ATP-binding</keyword>
<dbReference type="GO" id="GO:0009252">
    <property type="term" value="P:peptidoglycan biosynthetic process"/>
    <property type="evidence" value="ECO:0007669"/>
    <property type="project" value="UniProtKB-UniRule"/>
</dbReference>
<keyword evidence="2 10" id="KW-0436">Ligase</keyword>
<feature type="binding site" evidence="10">
    <location>
        <begin position="136"/>
        <end position="142"/>
    </location>
    <ligand>
        <name>ATP</name>
        <dbReference type="ChEBI" id="CHEBI:30616"/>
    </ligand>
</feature>
<dbReference type="Proteomes" id="UP000469292">
    <property type="component" value="Unassembled WGS sequence"/>
</dbReference>
<dbReference type="InterPro" id="IPR036565">
    <property type="entry name" value="Mur-like_cat_sf"/>
</dbReference>
<dbReference type="PANTHER" id="PTHR43024">
    <property type="entry name" value="UDP-N-ACETYLMURAMOYL-TRIPEPTIDE--D-ALANYL-D-ALANINE LIGASE"/>
    <property type="match status" value="1"/>
</dbReference>
<dbReference type="SUPFAM" id="SSF53244">
    <property type="entry name" value="MurD-like peptide ligases, peptide-binding domain"/>
    <property type="match status" value="1"/>
</dbReference>
<dbReference type="GO" id="GO:0005524">
    <property type="term" value="F:ATP binding"/>
    <property type="evidence" value="ECO:0007669"/>
    <property type="project" value="UniProtKB-UniRule"/>
</dbReference>
<dbReference type="PANTHER" id="PTHR43024:SF1">
    <property type="entry name" value="UDP-N-ACETYLMURAMOYL-TRIPEPTIDE--D-ALANYL-D-ALANINE LIGASE"/>
    <property type="match status" value="1"/>
</dbReference>
<keyword evidence="4 10" id="KW-0547">Nucleotide-binding</keyword>
<evidence type="ECO:0000259" key="14">
    <source>
        <dbReference type="Pfam" id="PF08245"/>
    </source>
</evidence>
<accession>A0A6I5N0Q4</accession>
<comment type="caution">
    <text evidence="15">The sequence shown here is derived from an EMBL/GenBank/DDBJ whole genome shotgun (WGS) entry which is preliminary data.</text>
</comment>
<dbReference type="NCBIfam" id="TIGR01143">
    <property type="entry name" value="murF"/>
    <property type="match status" value="1"/>
</dbReference>
<evidence type="ECO:0000313" key="16">
    <source>
        <dbReference type="Proteomes" id="UP000469292"/>
    </source>
</evidence>
<dbReference type="Pfam" id="PF08245">
    <property type="entry name" value="Mur_ligase_M"/>
    <property type="match status" value="1"/>
</dbReference>
<dbReference type="SUPFAM" id="SSF53623">
    <property type="entry name" value="MurD-like peptide ligases, catalytic domain"/>
    <property type="match status" value="1"/>
</dbReference>
<dbReference type="Pfam" id="PF02875">
    <property type="entry name" value="Mur_ligase_C"/>
    <property type="match status" value="1"/>
</dbReference>
<dbReference type="Pfam" id="PF01225">
    <property type="entry name" value="Mur_ligase"/>
    <property type="match status" value="1"/>
</dbReference>
<evidence type="ECO:0000256" key="7">
    <source>
        <dbReference type="ARBA" id="ARBA00022984"/>
    </source>
</evidence>
<organism evidence="15 16">
    <name type="scientific">Bifidobacterium choloepi</name>
    <dbReference type="NCBI Taxonomy" id="2614131"/>
    <lineage>
        <taxon>Bacteria</taxon>
        <taxon>Bacillati</taxon>
        <taxon>Actinomycetota</taxon>
        <taxon>Actinomycetes</taxon>
        <taxon>Bifidobacteriales</taxon>
        <taxon>Bifidobacteriaceae</taxon>
        <taxon>Bifidobacterium</taxon>
    </lineage>
</organism>
<feature type="domain" description="Mur ligase C-terminal" evidence="13">
    <location>
        <begin position="377"/>
        <end position="519"/>
    </location>
</feature>
<evidence type="ECO:0000256" key="10">
    <source>
        <dbReference type="HAMAP-Rule" id="MF_02019"/>
    </source>
</evidence>
<reference evidence="15 16" key="1">
    <citation type="submission" date="2019-09" db="EMBL/GenBank/DDBJ databases">
        <title>Phylogenetic characterization of a novel taxon of the genus Bifidobacterium: Bifidobacterium choloepi sp. nov.</title>
        <authorList>
            <person name="Modesto M."/>
            <person name="Satti M."/>
        </authorList>
    </citation>
    <scope>NUCLEOTIDE SEQUENCE [LARGE SCALE GENOMIC DNA]</scope>
    <source>
        <strain evidence="15 16">BRDM6</strain>
    </source>
</reference>
<dbReference type="InterPro" id="IPR005863">
    <property type="entry name" value="UDP-N-AcMur_synth"/>
</dbReference>
<dbReference type="GO" id="GO:0008360">
    <property type="term" value="P:regulation of cell shape"/>
    <property type="evidence" value="ECO:0007669"/>
    <property type="project" value="UniProtKB-KW"/>
</dbReference>
<evidence type="ECO:0000256" key="11">
    <source>
        <dbReference type="RuleBase" id="RU004136"/>
    </source>
</evidence>
<keyword evidence="8 10" id="KW-0131">Cell cycle</keyword>
<proteinExistence type="inferred from homology"/>
<dbReference type="RefSeq" id="WP_163227849.1">
    <property type="nucleotide sequence ID" value="NZ_VYSG01000002.1"/>
</dbReference>
<feature type="domain" description="Mur ligase central" evidence="14">
    <location>
        <begin position="134"/>
        <end position="326"/>
    </location>
</feature>
<keyword evidence="3 10" id="KW-0132">Cell division</keyword>
<keyword evidence="7 10" id="KW-0573">Peptidoglycan synthesis</keyword>
<dbReference type="Gene3D" id="3.40.1390.10">
    <property type="entry name" value="MurE/MurF, N-terminal domain"/>
    <property type="match status" value="1"/>
</dbReference>
<dbReference type="EMBL" id="VYSG01000002">
    <property type="protein sequence ID" value="NEG70046.1"/>
    <property type="molecule type" value="Genomic_DNA"/>
</dbReference>
<evidence type="ECO:0000256" key="1">
    <source>
        <dbReference type="ARBA" id="ARBA00022490"/>
    </source>
</evidence>
<comment type="function">
    <text evidence="10 11">Involved in cell wall formation. Catalyzes the final step in the synthesis of UDP-N-acetylmuramoyl-pentapeptide, the precursor of murein.</text>
</comment>
<dbReference type="AlphaFoldDB" id="A0A6I5N0Q4"/>
<comment type="subcellular location">
    <subcellularLocation>
        <location evidence="10 11">Cytoplasm</location>
    </subcellularLocation>
</comment>
<dbReference type="GO" id="GO:0047480">
    <property type="term" value="F:UDP-N-acetylmuramoyl-tripeptide-D-alanyl-D-alanine ligase activity"/>
    <property type="evidence" value="ECO:0007669"/>
    <property type="project" value="UniProtKB-UniRule"/>
</dbReference>
<dbReference type="GO" id="GO:0005737">
    <property type="term" value="C:cytoplasm"/>
    <property type="evidence" value="ECO:0007669"/>
    <property type="project" value="UniProtKB-SubCell"/>
</dbReference>
<dbReference type="GO" id="GO:0071555">
    <property type="term" value="P:cell wall organization"/>
    <property type="evidence" value="ECO:0007669"/>
    <property type="project" value="UniProtKB-KW"/>
</dbReference>
<keyword evidence="16" id="KW-1185">Reference proteome</keyword>
<dbReference type="SUPFAM" id="SSF63418">
    <property type="entry name" value="MurE/MurF N-terminal domain"/>
    <property type="match status" value="1"/>
</dbReference>
<dbReference type="HAMAP" id="MF_02019">
    <property type="entry name" value="MurF"/>
    <property type="match status" value="1"/>
</dbReference>
<sequence>MMPMTLAEVAEATGGRLVGAPATDEAVALHVTTDSRDVVPGTVFVAIAGEHVDGHDYVARAAGLGAVAAIVDHEVAPGDVDGQAAAPIAQVVVDDTVDALGRLARHNIDRRRALAAASVDADGEESRPFAVIGITGSVGKTTTKDLLNALLSRAGETVAPVGSFNNEIGMPLTALKVGPTTRFLVSEMGASHVGEIARLTGIAAPDVAVVLKVGNAHLGEFGSVERIAEAKSEIVRGERPDGVTILNADDGHVAAMAELAPSFVKWFGVEHAADHDDYFSADHIALDPLGRPVFTIRMADGAYETLTLGIPGRHNVMNVLAAASVASYFGMGLKEIVDVLASVSHISPHRMAVSDVTIGDDSHDAADAADEAVPATSFTLIDDSFNANPDSMRAGIDGLVAWRADEDADGTEVAGRPYRIAVLGAMLELGGDEERLHRTIGEYVAGSGVDAVISVGGATDVHLDRLAGALADGATAAAKEAGASLPVYWEHGPAGVDARIAELAAANPGRDVIVLLKGSHASGLSALAEQWAPAR</sequence>
<dbReference type="InterPro" id="IPR051046">
    <property type="entry name" value="MurCDEF_CellWall_CoF430Synth"/>
</dbReference>
<feature type="domain" description="Mur ligase N-terminal catalytic" evidence="12">
    <location>
        <begin position="31"/>
        <end position="106"/>
    </location>
</feature>
<evidence type="ECO:0000256" key="4">
    <source>
        <dbReference type="ARBA" id="ARBA00022741"/>
    </source>
</evidence>
<name>A0A6I5N0Q4_9BIFI</name>
<evidence type="ECO:0000256" key="8">
    <source>
        <dbReference type="ARBA" id="ARBA00023306"/>
    </source>
</evidence>
<dbReference type="Gene3D" id="3.40.1190.10">
    <property type="entry name" value="Mur-like, catalytic domain"/>
    <property type="match status" value="1"/>
</dbReference>
<evidence type="ECO:0000313" key="15">
    <source>
        <dbReference type="EMBL" id="NEG70046.1"/>
    </source>
</evidence>
<dbReference type="InterPro" id="IPR013221">
    <property type="entry name" value="Mur_ligase_cen"/>
</dbReference>
<dbReference type="UniPathway" id="UPA00219"/>
<dbReference type="InterPro" id="IPR004101">
    <property type="entry name" value="Mur_ligase_C"/>
</dbReference>
<evidence type="ECO:0000256" key="3">
    <source>
        <dbReference type="ARBA" id="ARBA00022618"/>
    </source>
</evidence>
<keyword evidence="1 10" id="KW-0963">Cytoplasm</keyword>
<comment type="similarity">
    <text evidence="10">Belongs to the MurCDEF family. MurF subfamily.</text>
</comment>
<gene>
    <name evidence="10" type="primary">murF</name>
    <name evidence="15" type="ORF">F6S87_05460</name>
</gene>
<dbReference type="InterPro" id="IPR036615">
    <property type="entry name" value="Mur_ligase_C_dom_sf"/>
</dbReference>
<keyword evidence="6 10" id="KW-0133">Cell shape</keyword>
<dbReference type="Gene3D" id="3.90.190.20">
    <property type="entry name" value="Mur ligase, C-terminal domain"/>
    <property type="match status" value="1"/>
</dbReference>
<dbReference type="EC" id="6.3.2.10" evidence="10 11"/>
<evidence type="ECO:0000256" key="6">
    <source>
        <dbReference type="ARBA" id="ARBA00022960"/>
    </source>
</evidence>
<evidence type="ECO:0000256" key="2">
    <source>
        <dbReference type="ARBA" id="ARBA00022598"/>
    </source>
</evidence>
<evidence type="ECO:0000256" key="9">
    <source>
        <dbReference type="ARBA" id="ARBA00023316"/>
    </source>
</evidence>
<comment type="pathway">
    <text evidence="10 11">Cell wall biogenesis; peptidoglycan biosynthesis.</text>
</comment>
<keyword evidence="9 10" id="KW-0961">Cell wall biogenesis/degradation</keyword>
<dbReference type="InterPro" id="IPR035911">
    <property type="entry name" value="MurE/MurF_N"/>
</dbReference>